<comment type="caution">
    <text evidence="3">The sequence shown here is derived from an EMBL/GenBank/DDBJ whole genome shotgun (WGS) entry which is preliminary data.</text>
</comment>
<dbReference type="SUPFAM" id="SSF51735">
    <property type="entry name" value="NAD(P)-binding Rossmann-fold domains"/>
    <property type="match status" value="1"/>
</dbReference>
<evidence type="ECO:0000313" key="4">
    <source>
        <dbReference type="Proteomes" id="UP001604002"/>
    </source>
</evidence>
<proteinExistence type="inferred from homology"/>
<evidence type="ECO:0000313" key="3">
    <source>
        <dbReference type="EMBL" id="MFG1374946.1"/>
    </source>
</evidence>
<protein>
    <submittedName>
        <fullName evidence="3">SDR family oxidoreductase</fullName>
    </submittedName>
</protein>
<dbReference type="PANTHER" id="PTHR43477:SF1">
    <property type="entry name" value="DIHYDROANTICAPSIN 7-DEHYDROGENASE"/>
    <property type="match status" value="1"/>
</dbReference>
<dbReference type="Proteomes" id="UP001604002">
    <property type="component" value="Unassembled WGS sequence"/>
</dbReference>
<evidence type="ECO:0000256" key="1">
    <source>
        <dbReference type="ARBA" id="ARBA00006484"/>
    </source>
</evidence>
<keyword evidence="2" id="KW-0560">Oxidoreductase</keyword>
<dbReference type="PANTHER" id="PTHR43477">
    <property type="entry name" value="DIHYDROANTICAPSIN 7-DEHYDROGENASE"/>
    <property type="match status" value="1"/>
</dbReference>
<sequence length="236" mass="23827">MALDLTGKRVLIVGAGGGIGAATARAFADAGARVFAAGRPGPKLDAVASGTGGAAVALDILDDGAIERVFAEAPAFDHVAIAAAATKSGPVSGLPLEAAKASMESKFWGAYRIARAAQVADGGSITFVSGFLSHRPSAGAVLQGAINAAIEALARGLVLERAPVRVNTVSPGLIDTPLWQGMREDDRAAMFARTAERLPARRVGRPEDIAQAILFVATNPFVTGTTVTVDGGGTIA</sequence>
<dbReference type="InterPro" id="IPR051122">
    <property type="entry name" value="SDR_DHRS6-like"/>
</dbReference>
<keyword evidence="4" id="KW-1185">Reference proteome</keyword>
<gene>
    <name evidence="3" type="ORF">V5F32_22430</name>
</gene>
<dbReference type="InterPro" id="IPR002347">
    <property type="entry name" value="SDR_fam"/>
</dbReference>
<dbReference type="Pfam" id="PF13561">
    <property type="entry name" value="adh_short_C2"/>
    <property type="match status" value="1"/>
</dbReference>
<dbReference type="Gene3D" id="3.40.50.720">
    <property type="entry name" value="NAD(P)-binding Rossmann-like Domain"/>
    <property type="match status" value="1"/>
</dbReference>
<dbReference type="RefSeq" id="WP_393994506.1">
    <property type="nucleotide sequence ID" value="NZ_JBAFVH010000018.1"/>
</dbReference>
<dbReference type="PRINTS" id="PR00081">
    <property type="entry name" value="GDHRDH"/>
</dbReference>
<comment type="similarity">
    <text evidence="1">Belongs to the short-chain dehydrogenases/reductases (SDR) family.</text>
</comment>
<name>A0ABW7A1Q0_9HYPH</name>
<organism evidence="3 4">
    <name type="scientific">Xanthobacter oligotrophicus</name>
    <dbReference type="NCBI Taxonomy" id="2607286"/>
    <lineage>
        <taxon>Bacteria</taxon>
        <taxon>Pseudomonadati</taxon>
        <taxon>Pseudomonadota</taxon>
        <taxon>Alphaproteobacteria</taxon>
        <taxon>Hyphomicrobiales</taxon>
        <taxon>Xanthobacteraceae</taxon>
        <taxon>Xanthobacter</taxon>
    </lineage>
</organism>
<dbReference type="EMBL" id="JBAFVH010000018">
    <property type="protein sequence ID" value="MFG1374946.1"/>
    <property type="molecule type" value="Genomic_DNA"/>
</dbReference>
<accession>A0ABW7A1Q0</accession>
<reference evidence="3 4" key="1">
    <citation type="submission" date="2024-02" db="EMBL/GenBank/DDBJ databases">
        <title>Expansion and revision of Xanthobacter and proposal of Roseixanthobacter gen. nov.</title>
        <authorList>
            <person name="Soltysiak M.P.M."/>
            <person name="Jalihal A."/>
            <person name="Ory A."/>
            <person name="Chrisophersen C."/>
            <person name="Lee A.D."/>
            <person name="Boulton J."/>
            <person name="Springer M."/>
        </authorList>
    </citation>
    <scope>NUCLEOTIDE SEQUENCE [LARGE SCALE GENOMIC DNA]</scope>
    <source>
        <strain evidence="3 4">23A</strain>
    </source>
</reference>
<evidence type="ECO:0000256" key="2">
    <source>
        <dbReference type="ARBA" id="ARBA00023002"/>
    </source>
</evidence>
<dbReference type="NCBIfam" id="NF005449">
    <property type="entry name" value="PRK07041.1"/>
    <property type="match status" value="1"/>
</dbReference>
<dbReference type="InterPro" id="IPR036291">
    <property type="entry name" value="NAD(P)-bd_dom_sf"/>
</dbReference>